<dbReference type="InterPro" id="IPR050793">
    <property type="entry name" value="CMP-NeuNAc_synthase"/>
</dbReference>
<dbReference type="EMBL" id="BMAQ01000035">
    <property type="protein sequence ID" value="GFR39145.1"/>
    <property type="molecule type" value="Genomic_DNA"/>
</dbReference>
<dbReference type="SUPFAM" id="SSF53448">
    <property type="entry name" value="Nucleotide-diphospho-sugar transferases"/>
    <property type="match status" value="1"/>
</dbReference>
<dbReference type="AlphaFoldDB" id="A0A916QE82"/>
<proteinExistence type="predicted"/>
<dbReference type="Pfam" id="PF02348">
    <property type="entry name" value="CTP_transf_3"/>
    <property type="match status" value="1"/>
</dbReference>
<reference evidence="1" key="2">
    <citation type="journal article" date="2021" name="Data Brief">
        <title>Draft genome sequence data of the facultative, thermophilic, xylanolytic bacterium Paenibacillus sp. strain DA-C8.</title>
        <authorList>
            <person name="Chhe C."/>
            <person name="Uke A."/>
            <person name="Baramee S."/>
            <person name="Ungkulpasvich U."/>
            <person name="Tachaapaikoon C."/>
            <person name="Pason P."/>
            <person name="Waeonukul R."/>
            <person name="Ratanakhanokchai K."/>
            <person name="Kosugi A."/>
        </authorList>
    </citation>
    <scope>NUCLEOTIDE SEQUENCE</scope>
    <source>
        <strain evidence="1">DA-C8</strain>
    </source>
</reference>
<keyword evidence="2" id="KW-1185">Reference proteome</keyword>
<name>A0A916QE82_9BACL</name>
<dbReference type="RefSeq" id="WP_200967356.1">
    <property type="nucleotide sequence ID" value="NZ_BMAQ01000035.1"/>
</dbReference>
<sequence length="228" mass="26241">MEATLKTVAFIPVRGGSKSIPLKNIKPIAGRPLIWWTLTAAEQCPDIERIFVSTDSEEIRRNVNQMNFSKVTVIDRSVESATDSAASEVSLLEFAEKHEFYSVVFIQATSPLTTSQHLTEALAKYFSSDADSLLSVVRQKRFIWERANGDLVVPINYDPQNRPRRQDFEGYLVENGAFYITSREQLLKSKCRISGKITYYEMPEESYVEIDELEDWVIVEELIKRRKY</sequence>
<evidence type="ECO:0000313" key="2">
    <source>
        <dbReference type="Proteomes" id="UP000654993"/>
    </source>
</evidence>
<dbReference type="GO" id="GO:0008781">
    <property type="term" value="F:N-acylneuraminate cytidylyltransferase activity"/>
    <property type="evidence" value="ECO:0007669"/>
    <property type="project" value="TreeGrafter"/>
</dbReference>
<dbReference type="Proteomes" id="UP000654993">
    <property type="component" value="Unassembled WGS sequence"/>
</dbReference>
<dbReference type="PANTHER" id="PTHR21485">
    <property type="entry name" value="HAD SUPERFAMILY MEMBERS CMAS AND KDSC"/>
    <property type="match status" value="1"/>
</dbReference>
<evidence type="ECO:0000313" key="1">
    <source>
        <dbReference type="EMBL" id="GFR39145.1"/>
    </source>
</evidence>
<dbReference type="InterPro" id="IPR003329">
    <property type="entry name" value="Cytidylyl_trans"/>
</dbReference>
<organism evidence="1 2">
    <name type="scientific">Insulibacter thermoxylanivorax</name>
    <dbReference type="NCBI Taxonomy" id="2749268"/>
    <lineage>
        <taxon>Bacteria</taxon>
        <taxon>Bacillati</taxon>
        <taxon>Bacillota</taxon>
        <taxon>Bacilli</taxon>
        <taxon>Bacillales</taxon>
        <taxon>Paenibacillaceae</taxon>
        <taxon>Insulibacter</taxon>
    </lineage>
</organism>
<dbReference type="PANTHER" id="PTHR21485:SF3">
    <property type="entry name" value="N-ACYLNEURAMINATE CYTIDYLYLTRANSFERASE"/>
    <property type="match status" value="1"/>
</dbReference>
<dbReference type="InterPro" id="IPR029044">
    <property type="entry name" value="Nucleotide-diphossugar_trans"/>
</dbReference>
<dbReference type="CDD" id="cd02513">
    <property type="entry name" value="CMP-NeuAc_Synthase"/>
    <property type="match status" value="1"/>
</dbReference>
<accession>A0A916QE82</accession>
<evidence type="ECO:0008006" key="3">
    <source>
        <dbReference type="Google" id="ProtNLM"/>
    </source>
</evidence>
<dbReference type="Gene3D" id="3.90.550.10">
    <property type="entry name" value="Spore Coat Polysaccharide Biosynthesis Protein SpsA, Chain A"/>
    <property type="match status" value="1"/>
</dbReference>
<reference evidence="1" key="1">
    <citation type="submission" date="2020-08" db="EMBL/GenBank/DDBJ databases">
        <authorList>
            <person name="Uke A."/>
            <person name="Chhe C."/>
            <person name="Baramee S."/>
            <person name="Kosugi A."/>
        </authorList>
    </citation>
    <scope>NUCLEOTIDE SEQUENCE</scope>
    <source>
        <strain evidence="1">DA-C8</strain>
    </source>
</reference>
<gene>
    <name evidence="1" type="ORF">PRECH8_24410</name>
</gene>
<protein>
    <recommendedName>
        <fullName evidence="3">N-acylneuraminate cytidylyltransferase</fullName>
    </recommendedName>
</protein>
<comment type="caution">
    <text evidence="1">The sequence shown here is derived from an EMBL/GenBank/DDBJ whole genome shotgun (WGS) entry which is preliminary data.</text>
</comment>